<evidence type="ECO:0000256" key="2">
    <source>
        <dbReference type="ARBA" id="ARBA00004924"/>
    </source>
</evidence>
<protein>
    <recommendedName>
        <fullName evidence="5">L-ornithine N(5)-monooxygenase</fullName>
        <ecNumber evidence="4">1.14.13.196</ecNumber>
    </recommendedName>
    <alternativeName>
        <fullName evidence="10">L-ornithine N(5)-oxygenase</fullName>
    </alternativeName>
</protein>
<evidence type="ECO:0000256" key="7">
    <source>
        <dbReference type="ARBA" id="ARBA00022827"/>
    </source>
</evidence>
<organism evidence="14 15">
    <name type="scientific">Phialophora macrospora</name>
    <dbReference type="NCBI Taxonomy" id="1851006"/>
    <lineage>
        <taxon>Eukaryota</taxon>
        <taxon>Fungi</taxon>
        <taxon>Dikarya</taxon>
        <taxon>Ascomycota</taxon>
        <taxon>Pezizomycotina</taxon>
        <taxon>Eurotiomycetes</taxon>
        <taxon>Chaetothyriomycetidae</taxon>
        <taxon>Chaetothyriales</taxon>
        <taxon>Herpotrichiellaceae</taxon>
        <taxon>Phialophora</taxon>
    </lineage>
</organism>
<evidence type="ECO:0000256" key="11">
    <source>
        <dbReference type="ARBA" id="ARBA00047598"/>
    </source>
</evidence>
<keyword evidence="6" id="KW-0285">Flavoprotein</keyword>
<dbReference type="GO" id="GO:0016491">
    <property type="term" value="F:oxidoreductase activity"/>
    <property type="evidence" value="ECO:0007669"/>
    <property type="project" value="UniProtKB-KW"/>
</dbReference>
<dbReference type="GO" id="GO:0006879">
    <property type="term" value="P:intracellular iron ion homeostasis"/>
    <property type="evidence" value="ECO:0007669"/>
    <property type="project" value="TreeGrafter"/>
</dbReference>
<dbReference type="Gene3D" id="3.50.50.60">
    <property type="entry name" value="FAD/NAD(P)-binding domain"/>
    <property type="match status" value="1"/>
</dbReference>
<keyword evidence="15" id="KW-1185">Reference proteome</keyword>
<comment type="pathway">
    <text evidence="2">Siderophore biosynthesis.</text>
</comment>
<sequence>MRRVMIPWSGGIRNATVGPWRLSLVAWEGSQVLPVANRSESVDRGLLNTTMVMQHSGMDGNIPPLDLVCVGFDLTGIANAVALKERNGLSKDTLFLESQLEAFWKPLRSTPASRLRISFLNDLITSENPRSPFTFLNYLHATKRLILYANSSQLRPSREMFSDYLRWCATRLQAQVQYGKMVTSVQPLRDGKGDVAAWEVVFVDAVTGEQNAVTAKQVVYAASNHPHVPKVLRAPALQTLVLHSSEYLQAIPTLLRDNPRARIAVLGNGQHAAEAFDQLHGIWGKHEVVWFTKDAVLRGDDETPFLLESITLPNSPEAQTVPPEIRRRAVNAAAPVTSSSPIEPHLLRQIYDAQYDFSVKEKDPRMWRFQIRFQHEVVHAERMADGRVRLFVQSPENPNEPATFDAVICATGVEKHAHYRALEPLQALLDGPGITVDRDYHINFRKGVLAPGCGIWLQGSLVDGADQSDDSLLPTLAERSRRLAESVMHRRSEQTRSEEERSARL</sequence>
<dbReference type="PANTHER" id="PTHR42802">
    <property type="entry name" value="MONOOXYGENASE"/>
    <property type="match status" value="1"/>
</dbReference>
<evidence type="ECO:0000256" key="8">
    <source>
        <dbReference type="ARBA" id="ARBA00022857"/>
    </source>
</evidence>
<evidence type="ECO:0000256" key="1">
    <source>
        <dbReference type="ARBA" id="ARBA00001974"/>
    </source>
</evidence>
<dbReference type="Proteomes" id="UP000054266">
    <property type="component" value="Unassembled WGS sequence"/>
</dbReference>
<evidence type="ECO:0000256" key="3">
    <source>
        <dbReference type="ARBA" id="ARBA00007588"/>
    </source>
</evidence>
<dbReference type="InterPro" id="IPR025700">
    <property type="entry name" value="Lys/Orn_oxygenase"/>
</dbReference>
<evidence type="ECO:0000313" key="14">
    <source>
        <dbReference type="EMBL" id="KIW72917.1"/>
    </source>
</evidence>
<evidence type="ECO:0000256" key="9">
    <source>
        <dbReference type="ARBA" id="ARBA00023002"/>
    </source>
</evidence>
<evidence type="ECO:0000256" key="6">
    <source>
        <dbReference type="ARBA" id="ARBA00022630"/>
    </source>
</evidence>
<gene>
    <name evidence="14" type="ORF">PV04_01076</name>
</gene>
<dbReference type="PANTHER" id="PTHR42802:SF1">
    <property type="entry name" value="L-ORNITHINE N(5)-MONOOXYGENASE"/>
    <property type="match status" value="1"/>
</dbReference>
<comment type="catalytic activity">
    <reaction evidence="11">
        <text>L-ornithine + NADPH + O2 = N(5)-hydroxy-L-ornithine + NADP(+) + H2O</text>
        <dbReference type="Rhea" id="RHEA:41508"/>
        <dbReference type="ChEBI" id="CHEBI:15377"/>
        <dbReference type="ChEBI" id="CHEBI:15379"/>
        <dbReference type="ChEBI" id="CHEBI:46911"/>
        <dbReference type="ChEBI" id="CHEBI:57783"/>
        <dbReference type="ChEBI" id="CHEBI:58349"/>
        <dbReference type="ChEBI" id="CHEBI:78275"/>
        <dbReference type="EC" id="1.14.13.196"/>
    </reaction>
</comment>
<comment type="cofactor">
    <cofactor evidence="1">
        <name>FAD</name>
        <dbReference type="ChEBI" id="CHEBI:57692"/>
    </cofactor>
</comment>
<dbReference type="InterPro" id="IPR036188">
    <property type="entry name" value="FAD/NAD-bd_sf"/>
</dbReference>
<proteinExistence type="inferred from homology"/>
<name>A0A0D2EF31_9EURO</name>
<dbReference type="HOGENOM" id="CLU_020931_2_0_1"/>
<dbReference type="EMBL" id="KN846956">
    <property type="protein sequence ID" value="KIW72917.1"/>
    <property type="molecule type" value="Genomic_DNA"/>
</dbReference>
<dbReference type="EC" id="1.14.13.196" evidence="4"/>
<reference evidence="14 15" key="1">
    <citation type="submission" date="2015-01" db="EMBL/GenBank/DDBJ databases">
        <title>The Genome Sequence of Capronia semiimmersa CBS27337.</title>
        <authorList>
            <consortium name="The Broad Institute Genomics Platform"/>
            <person name="Cuomo C."/>
            <person name="de Hoog S."/>
            <person name="Gorbushina A."/>
            <person name="Stielow B."/>
            <person name="Teixiera M."/>
            <person name="Abouelleil A."/>
            <person name="Chapman S.B."/>
            <person name="Priest M."/>
            <person name="Young S.K."/>
            <person name="Wortman J."/>
            <person name="Nusbaum C."/>
            <person name="Birren B."/>
        </authorList>
    </citation>
    <scope>NUCLEOTIDE SEQUENCE [LARGE SCALE GENOMIC DNA]</scope>
    <source>
        <strain evidence="14 15">CBS 27337</strain>
    </source>
</reference>
<comment type="catalytic activity">
    <reaction evidence="12">
        <text>L-ornithine + NADH + O2 = N(5)-hydroxy-L-ornithine + NAD(+) + H2O</text>
        <dbReference type="Rhea" id="RHEA:41512"/>
        <dbReference type="ChEBI" id="CHEBI:15377"/>
        <dbReference type="ChEBI" id="CHEBI:15379"/>
        <dbReference type="ChEBI" id="CHEBI:46911"/>
        <dbReference type="ChEBI" id="CHEBI:57540"/>
        <dbReference type="ChEBI" id="CHEBI:57945"/>
        <dbReference type="ChEBI" id="CHEBI:78275"/>
        <dbReference type="EC" id="1.14.13.196"/>
    </reaction>
</comment>
<keyword evidence="7" id="KW-0274">FAD</keyword>
<feature type="region of interest" description="Disordered" evidence="13">
    <location>
        <begin position="484"/>
        <end position="505"/>
    </location>
</feature>
<evidence type="ECO:0000256" key="12">
    <source>
        <dbReference type="ARBA" id="ARBA00049248"/>
    </source>
</evidence>
<dbReference type="SUPFAM" id="SSF51905">
    <property type="entry name" value="FAD/NAD(P)-binding domain"/>
    <property type="match status" value="2"/>
</dbReference>
<evidence type="ECO:0000256" key="10">
    <source>
        <dbReference type="ARBA" id="ARBA00030351"/>
    </source>
</evidence>
<dbReference type="Pfam" id="PF13434">
    <property type="entry name" value="Lys_Orn_oxgnase"/>
    <property type="match status" value="1"/>
</dbReference>
<keyword evidence="8" id="KW-0521">NADP</keyword>
<evidence type="ECO:0000313" key="15">
    <source>
        <dbReference type="Proteomes" id="UP000054266"/>
    </source>
</evidence>
<evidence type="ECO:0000256" key="13">
    <source>
        <dbReference type="SAM" id="MobiDB-lite"/>
    </source>
</evidence>
<comment type="similarity">
    <text evidence="3">Belongs to the lysine N(6)-hydroxylase/L-ornithine N(5)-oxygenase family.</text>
</comment>
<accession>A0A0D2EF31</accession>
<dbReference type="AlphaFoldDB" id="A0A0D2EF31"/>
<evidence type="ECO:0000256" key="4">
    <source>
        <dbReference type="ARBA" id="ARBA00012881"/>
    </source>
</evidence>
<evidence type="ECO:0000256" key="5">
    <source>
        <dbReference type="ARBA" id="ARBA00018612"/>
    </source>
</evidence>
<keyword evidence="9" id="KW-0560">Oxidoreductase</keyword>